<dbReference type="EMBL" id="ACEC01000035">
    <property type="protein sequence ID" value="EEG31440.1"/>
    <property type="molecule type" value="Genomic_DNA"/>
</dbReference>
<evidence type="ECO:0000313" key="1">
    <source>
        <dbReference type="EMBL" id="EEG31440.1"/>
    </source>
</evidence>
<dbReference type="Proteomes" id="UP000003340">
    <property type="component" value="Unassembled WGS sequence"/>
</dbReference>
<dbReference type="HOGENOM" id="CLU_064892_1_0_9"/>
<name>C0EAX2_9FIRM</name>
<reference evidence="1 2" key="1">
    <citation type="submission" date="2009-01" db="EMBL/GenBank/DDBJ databases">
        <authorList>
            <person name="Fulton L."/>
            <person name="Clifton S."/>
            <person name="Fulton B."/>
            <person name="Xu J."/>
            <person name="Minx P."/>
            <person name="Pepin K.H."/>
            <person name="Johnson M."/>
            <person name="Bhonagiri V."/>
            <person name="Nash W.E."/>
            <person name="Mardis E.R."/>
            <person name="Wilson R.K."/>
        </authorList>
    </citation>
    <scope>NUCLEOTIDE SEQUENCE [LARGE SCALE GENOMIC DNA]</scope>
    <source>
        <strain evidence="1 2">DSM 5476</strain>
    </source>
</reference>
<protein>
    <submittedName>
        <fullName evidence="1">Abi-like protein</fullName>
    </submittedName>
</protein>
<reference evidence="1 2" key="2">
    <citation type="submission" date="2009-02" db="EMBL/GenBank/DDBJ databases">
        <title>Draft genome sequence of Clostridium methylpentosum (DSM 5476).</title>
        <authorList>
            <person name="Sudarsanam P."/>
            <person name="Ley R."/>
            <person name="Guruge J."/>
            <person name="Turnbaugh P.J."/>
            <person name="Mahowald M."/>
            <person name="Liep D."/>
            <person name="Gordon J."/>
        </authorList>
    </citation>
    <scope>NUCLEOTIDE SEQUENCE [LARGE SCALE GENOMIC DNA]</scope>
    <source>
        <strain evidence="1 2">DSM 5476</strain>
    </source>
</reference>
<keyword evidence="2" id="KW-1185">Reference proteome</keyword>
<organism evidence="1 2">
    <name type="scientific">[Clostridium] methylpentosum DSM 5476</name>
    <dbReference type="NCBI Taxonomy" id="537013"/>
    <lineage>
        <taxon>Bacteria</taxon>
        <taxon>Bacillati</taxon>
        <taxon>Bacillota</taxon>
        <taxon>Clostridia</taxon>
        <taxon>Eubacteriales</taxon>
        <taxon>Oscillospiraceae</taxon>
        <taxon>Oscillospiraceae incertae sedis</taxon>
    </lineage>
</organism>
<proteinExistence type="predicted"/>
<dbReference type="eggNOG" id="COG4823">
    <property type="taxonomic scope" value="Bacteria"/>
</dbReference>
<comment type="caution">
    <text evidence="1">The sequence shown here is derived from an EMBL/GenBank/DDBJ whole genome shotgun (WGS) entry which is preliminary data.</text>
</comment>
<gene>
    <name evidence="1" type="ORF">CLOSTMETH_00989</name>
</gene>
<dbReference type="AlphaFoldDB" id="C0EAX2"/>
<evidence type="ECO:0000313" key="2">
    <source>
        <dbReference type="Proteomes" id="UP000003340"/>
    </source>
</evidence>
<sequence length="310" mass="37261">MEKPKLSIDEQISHMRDNRGIKFNIVNEQKAKEYLMFNSYYFRIKSYAKNFDKYKNGPNKDKYINLEFAYLQELSTLDMYLRKFILRMTIDIEHFLKTQLLKDFVENQQEDGYSIINKLLSNYPYIKDNIDRRRNSYVCCNLINKFNKDFAIWNIVEVLSFGDFINLYNLYYKEYNSTNNLSNYLWSVKFLRNAAAHNNCLLNSLKTPYSSHFNRNKQINTIISKIPNIGKTQRITSMNNPVIHDLVVTLYVFNRIANKSNIKRNTMIELKELIDNRFTRNKNYFNNNDVISSYYNFFKKIVDFYYSKVV</sequence>
<dbReference type="Pfam" id="PF07751">
    <property type="entry name" value="Abi_2"/>
    <property type="match status" value="1"/>
</dbReference>
<accession>C0EAX2</accession>
<dbReference type="InterPro" id="IPR011664">
    <property type="entry name" value="Abi_system_AbiD/AbiF-like"/>
</dbReference>